<dbReference type="EMBL" id="CP001677">
    <property type="protein sequence ID" value="ACT57439.1"/>
    <property type="molecule type" value="Genomic_DNA"/>
</dbReference>
<accession>C6XGD6</accession>
<proteinExistence type="predicted"/>
<sequence>MFYDLFKSRTMHYLKGKSSRKECFLAIFNPLIECLDFKEIVEDKENFPSLTIR</sequence>
<dbReference type="HOGENOM" id="CLU_3059668_0_0_5"/>
<dbReference type="KEGG" id="las:CLIBASIA_04335"/>
<name>C6XGD6_LIBAP</name>
<reference evidence="1 2" key="2">
    <citation type="journal article" date="2011" name="Appl. Environ. Microbiol.">
        <title>Diversity and plasticity of the intracellular plant pathogen and insect symbiont, 'Candidatus Liberibacter asiaticus', revealed by hyper variable prophage genes with intragenic tandem repeats.</title>
        <authorList>
            <person name="Zhou L."/>
            <person name="Powell C.A."/>
            <person name="Hoffman M.T."/>
            <person name="Li W."/>
            <person name="Fan G."/>
            <person name="Liu B."/>
            <person name="Lin H."/>
            <person name="Duan Y."/>
        </authorList>
    </citation>
    <scope>NUCLEOTIDE SEQUENCE [LARGE SCALE GENOMIC DNA]</scope>
    <source>
        <strain evidence="2">psy62</strain>
    </source>
</reference>
<organism evidence="1 2">
    <name type="scientific">Liberibacter asiaticus (strain psy62)</name>
    <dbReference type="NCBI Taxonomy" id="537021"/>
    <lineage>
        <taxon>Bacteria</taxon>
        <taxon>Pseudomonadati</taxon>
        <taxon>Pseudomonadota</taxon>
        <taxon>Alphaproteobacteria</taxon>
        <taxon>Hyphomicrobiales</taxon>
        <taxon>Rhizobiaceae</taxon>
        <taxon>Liberibacter</taxon>
    </lineage>
</organism>
<evidence type="ECO:0000313" key="2">
    <source>
        <dbReference type="Proteomes" id="UP000002744"/>
    </source>
</evidence>
<gene>
    <name evidence="1" type="ordered locus">CLIBASIA_04335</name>
</gene>
<reference evidence="1 2" key="1">
    <citation type="journal article" date="2009" name="Mol. Plant Microbe Interact.">
        <title>Complete genome sequence of citrus huanglongbing bacterium, 'Candidatus Liberibacter asiaticus' obtained through metagenomics.</title>
        <authorList>
            <person name="Duan Y."/>
            <person name="Zhou L."/>
            <person name="Hall D.G."/>
            <person name="Li W."/>
            <person name="Doddapaneni H."/>
            <person name="Lin H."/>
            <person name="Liu L."/>
            <person name="Vahling C.M."/>
            <person name="Gabriel D.W."/>
            <person name="Williams K.P."/>
            <person name="Dickerman A."/>
            <person name="Sun Y."/>
            <person name="Gottwald T."/>
        </authorList>
    </citation>
    <scope>NUCLEOTIDE SEQUENCE [LARGE SCALE GENOMIC DNA]</scope>
    <source>
        <strain evidence="2">psy62</strain>
    </source>
</reference>
<protein>
    <submittedName>
        <fullName evidence="1">Uncharacterized protein</fullName>
    </submittedName>
</protein>
<dbReference type="AlphaFoldDB" id="C6XGD6"/>
<dbReference type="Proteomes" id="UP000002744">
    <property type="component" value="Chromosome"/>
</dbReference>
<evidence type="ECO:0000313" key="1">
    <source>
        <dbReference type="EMBL" id="ACT57439.1"/>
    </source>
</evidence>